<feature type="domain" description="Impact N-terminal" evidence="2">
    <location>
        <begin position="19"/>
        <end position="121"/>
    </location>
</feature>
<dbReference type="PANTHER" id="PTHR16301:SF20">
    <property type="entry name" value="IMPACT FAMILY MEMBER YIGZ"/>
    <property type="match status" value="1"/>
</dbReference>
<dbReference type="RefSeq" id="WP_092650054.1">
    <property type="nucleotide sequence ID" value="NZ_FOHA01000002.1"/>
</dbReference>
<evidence type="ECO:0000259" key="3">
    <source>
        <dbReference type="Pfam" id="PF09186"/>
    </source>
</evidence>
<dbReference type="Pfam" id="PF09186">
    <property type="entry name" value="DUF1949"/>
    <property type="match status" value="1"/>
</dbReference>
<dbReference type="InterPro" id="IPR015269">
    <property type="entry name" value="UPF0029_Impact_C"/>
</dbReference>
<dbReference type="InterPro" id="IPR015796">
    <property type="entry name" value="Impact_YigZ-like"/>
</dbReference>
<comment type="similarity">
    <text evidence="1">Belongs to the IMPACT family.</text>
</comment>
<evidence type="ECO:0000313" key="4">
    <source>
        <dbReference type="EMBL" id="SER61887.1"/>
    </source>
</evidence>
<dbReference type="OrthoDB" id="9813771at2"/>
<dbReference type="AlphaFoldDB" id="A0A1H9QNA8"/>
<keyword evidence="5" id="KW-1185">Reference proteome</keyword>
<dbReference type="SUPFAM" id="SSF54211">
    <property type="entry name" value="Ribosomal protein S5 domain 2-like"/>
    <property type="match status" value="1"/>
</dbReference>
<dbReference type="GO" id="GO:0006446">
    <property type="term" value="P:regulation of translational initiation"/>
    <property type="evidence" value="ECO:0007669"/>
    <property type="project" value="TreeGrafter"/>
</dbReference>
<organism evidence="4 5">
    <name type="scientific">Isobaculum melis</name>
    <dbReference type="NCBI Taxonomy" id="142588"/>
    <lineage>
        <taxon>Bacteria</taxon>
        <taxon>Bacillati</taxon>
        <taxon>Bacillota</taxon>
        <taxon>Bacilli</taxon>
        <taxon>Lactobacillales</taxon>
        <taxon>Carnobacteriaceae</taxon>
        <taxon>Isobaculum</taxon>
    </lineage>
</organism>
<feature type="domain" description="UPF0029" evidence="3">
    <location>
        <begin position="141"/>
        <end position="193"/>
    </location>
</feature>
<dbReference type="Gene3D" id="3.30.230.30">
    <property type="entry name" value="Impact, N-terminal domain"/>
    <property type="match status" value="1"/>
</dbReference>
<accession>A0A1H9QNA8</accession>
<name>A0A1H9QNA8_9LACT</name>
<dbReference type="Pfam" id="PF01205">
    <property type="entry name" value="Impact_N"/>
    <property type="match status" value="1"/>
</dbReference>
<dbReference type="InterPro" id="IPR023582">
    <property type="entry name" value="Impact"/>
</dbReference>
<dbReference type="InterPro" id="IPR020568">
    <property type="entry name" value="Ribosomal_Su5_D2-typ_SF"/>
</dbReference>
<dbReference type="EMBL" id="FOHA01000002">
    <property type="protein sequence ID" value="SER61887.1"/>
    <property type="molecule type" value="Genomic_DNA"/>
</dbReference>
<evidence type="ECO:0000259" key="2">
    <source>
        <dbReference type="Pfam" id="PF01205"/>
    </source>
</evidence>
<dbReference type="STRING" id="142588.SAMN04488559_102179"/>
<dbReference type="Gene3D" id="3.30.70.240">
    <property type="match status" value="1"/>
</dbReference>
<evidence type="ECO:0000313" key="5">
    <source>
        <dbReference type="Proteomes" id="UP000198948"/>
    </source>
</evidence>
<dbReference type="InterPro" id="IPR035647">
    <property type="entry name" value="EFG_III/V"/>
</dbReference>
<dbReference type="InterPro" id="IPR001498">
    <property type="entry name" value="Impact_N"/>
</dbReference>
<dbReference type="Proteomes" id="UP000198948">
    <property type="component" value="Unassembled WGS sequence"/>
</dbReference>
<protein>
    <submittedName>
        <fullName evidence="4">Uncharacterized protein, YigZ family</fullName>
    </submittedName>
</protein>
<evidence type="ECO:0000256" key="1">
    <source>
        <dbReference type="ARBA" id="ARBA00007665"/>
    </source>
</evidence>
<proteinExistence type="inferred from homology"/>
<dbReference type="GO" id="GO:0005737">
    <property type="term" value="C:cytoplasm"/>
    <property type="evidence" value="ECO:0007669"/>
    <property type="project" value="TreeGrafter"/>
</dbReference>
<dbReference type="InterPro" id="IPR036956">
    <property type="entry name" value="Impact_N_sf"/>
</dbReference>
<reference evidence="4 5" key="1">
    <citation type="submission" date="2016-10" db="EMBL/GenBank/DDBJ databases">
        <authorList>
            <person name="de Groot N.N."/>
        </authorList>
    </citation>
    <scope>NUCLEOTIDE SEQUENCE [LARGE SCALE GENOMIC DNA]</scope>
    <source>
        <strain evidence="4 5">DSM 13760</strain>
    </source>
</reference>
<dbReference type="SUPFAM" id="SSF54980">
    <property type="entry name" value="EF-G C-terminal domain-like"/>
    <property type="match status" value="1"/>
</dbReference>
<sequence>MLPIYFTIQKDGQAETIIKKSTFIATLARVETAEQAQEKIQQIKKEHWKATHNCSAFIIGENNQIQRASDDGEPTGTAGVPMLEILKKKQLKNTLVVVTRYFGGIKLGAGGLVRAYSQAVVHGIETVGIVKCTKKVKIAATMDYPHLGKVENAMAQSPFSIAAIDYTDQVTVHFFVEESQKAVFKEQLINLLSSQVTFLDEGTFYHEVLVE</sequence>
<gene>
    <name evidence="4" type="ORF">SAMN04488559_102179</name>
</gene>
<dbReference type="PANTHER" id="PTHR16301">
    <property type="entry name" value="IMPACT-RELATED"/>
    <property type="match status" value="1"/>
</dbReference>
<dbReference type="NCBIfam" id="TIGR00257">
    <property type="entry name" value="IMPACT_YIGZ"/>
    <property type="match status" value="1"/>
</dbReference>
<dbReference type="PROSITE" id="PS00910">
    <property type="entry name" value="UPF0029"/>
    <property type="match status" value="1"/>
</dbReference>
<dbReference type="InterPro" id="IPR020569">
    <property type="entry name" value="UPF0029_Impact_CS"/>
</dbReference>